<sequence>MPTTDNNRTTEDIQQTKKMSSSSSAETPQLESGLDYTSAPAETNQLLKSSSSSHDDACPLFMDKLPSNFATNSGLAAIASLLNDDENEADYDNQDAPSTSNNTSSEKNLVAVGGGKAATRRRRDSNRYSPYKKNAKRSESVTVTKSDTTVGEAQLFLSMWKM</sequence>
<comment type="caution">
    <text evidence="2">The sequence shown here is derived from an EMBL/GenBank/DDBJ whole genome shotgun (WGS) entry which is preliminary data.</text>
</comment>
<dbReference type="Proteomes" id="UP001516023">
    <property type="component" value="Unassembled WGS sequence"/>
</dbReference>
<proteinExistence type="predicted"/>
<reference evidence="2 3" key="1">
    <citation type="journal article" date="2020" name="G3 (Bethesda)">
        <title>Improved Reference Genome for Cyclotella cryptica CCMP332, a Model for Cell Wall Morphogenesis, Salinity Adaptation, and Lipid Production in Diatoms (Bacillariophyta).</title>
        <authorList>
            <person name="Roberts W.R."/>
            <person name="Downey K.M."/>
            <person name="Ruck E.C."/>
            <person name="Traller J.C."/>
            <person name="Alverson A.J."/>
        </authorList>
    </citation>
    <scope>NUCLEOTIDE SEQUENCE [LARGE SCALE GENOMIC DNA]</scope>
    <source>
        <strain evidence="2 3">CCMP332</strain>
    </source>
</reference>
<evidence type="ECO:0000256" key="1">
    <source>
        <dbReference type="SAM" id="MobiDB-lite"/>
    </source>
</evidence>
<feature type="compositionally biased region" description="Polar residues" evidence="1">
    <location>
        <begin position="16"/>
        <end position="30"/>
    </location>
</feature>
<accession>A0ABD3QTX0</accession>
<name>A0ABD3QTX0_9STRA</name>
<gene>
    <name evidence="2" type="ORF">HJC23_003701</name>
</gene>
<feature type="region of interest" description="Disordered" evidence="1">
    <location>
        <begin position="1"/>
        <end position="61"/>
    </location>
</feature>
<dbReference type="EMBL" id="JABMIG020000012">
    <property type="protein sequence ID" value="KAL3803647.1"/>
    <property type="molecule type" value="Genomic_DNA"/>
</dbReference>
<feature type="compositionally biased region" description="Polar residues" evidence="1">
    <location>
        <begin position="40"/>
        <end position="52"/>
    </location>
</feature>
<evidence type="ECO:0000313" key="3">
    <source>
        <dbReference type="Proteomes" id="UP001516023"/>
    </source>
</evidence>
<organism evidence="2 3">
    <name type="scientific">Cyclotella cryptica</name>
    <dbReference type="NCBI Taxonomy" id="29204"/>
    <lineage>
        <taxon>Eukaryota</taxon>
        <taxon>Sar</taxon>
        <taxon>Stramenopiles</taxon>
        <taxon>Ochrophyta</taxon>
        <taxon>Bacillariophyta</taxon>
        <taxon>Coscinodiscophyceae</taxon>
        <taxon>Thalassiosirophycidae</taxon>
        <taxon>Stephanodiscales</taxon>
        <taxon>Stephanodiscaceae</taxon>
        <taxon>Cyclotella</taxon>
    </lineage>
</organism>
<evidence type="ECO:0000313" key="2">
    <source>
        <dbReference type="EMBL" id="KAL3803647.1"/>
    </source>
</evidence>
<feature type="compositionally biased region" description="Polar residues" evidence="1">
    <location>
        <begin position="95"/>
        <end position="107"/>
    </location>
</feature>
<keyword evidence="3" id="KW-1185">Reference proteome</keyword>
<feature type="region of interest" description="Disordered" evidence="1">
    <location>
        <begin position="86"/>
        <end position="140"/>
    </location>
</feature>
<dbReference type="AlphaFoldDB" id="A0ABD3QTX0"/>
<protein>
    <submittedName>
        <fullName evidence="2">Uncharacterized protein</fullName>
    </submittedName>
</protein>